<feature type="domain" description="FecR protein" evidence="2">
    <location>
        <begin position="185"/>
        <end position="282"/>
    </location>
</feature>
<feature type="domain" description="FecR N-terminal" evidence="3">
    <location>
        <begin position="15"/>
        <end position="48"/>
    </location>
</feature>
<evidence type="ECO:0000259" key="2">
    <source>
        <dbReference type="Pfam" id="PF04773"/>
    </source>
</evidence>
<dbReference type="InterPro" id="IPR032623">
    <property type="entry name" value="FecR_N"/>
</dbReference>
<name>A0ABP8M3Z1_9BACT</name>
<dbReference type="Pfam" id="PF04773">
    <property type="entry name" value="FecR"/>
    <property type="match status" value="1"/>
</dbReference>
<evidence type="ECO:0000259" key="4">
    <source>
        <dbReference type="Pfam" id="PF16344"/>
    </source>
</evidence>
<dbReference type="Gene3D" id="3.55.50.30">
    <property type="match status" value="1"/>
</dbReference>
<keyword evidence="1" id="KW-0812">Transmembrane</keyword>
<dbReference type="Proteomes" id="UP001501508">
    <property type="component" value="Unassembled WGS sequence"/>
</dbReference>
<dbReference type="EMBL" id="BAABEY010000026">
    <property type="protein sequence ID" value="GAA4442140.1"/>
    <property type="molecule type" value="Genomic_DNA"/>
</dbReference>
<organism evidence="5 6">
    <name type="scientific">Ravibacter arvi</name>
    <dbReference type="NCBI Taxonomy" id="2051041"/>
    <lineage>
        <taxon>Bacteria</taxon>
        <taxon>Pseudomonadati</taxon>
        <taxon>Bacteroidota</taxon>
        <taxon>Cytophagia</taxon>
        <taxon>Cytophagales</taxon>
        <taxon>Spirosomataceae</taxon>
        <taxon>Ravibacter</taxon>
    </lineage>
</organism>
<comment type="caution">
    <text evidence="5">The sequence shown here is derived from an EMBL/GenBank/DDBJ whole genome shotgun (WGS) entry which is preliminary data.</text>
</comment>
<dbReference type="Pfam" id="PF16344">
    <property type="entry name" value="FecR_C"/>
    <property type="match status" value="1"/>
</dbReference>
<proteinExistence type="predicted"/>
<sequence>MDWNDENIKKAGLLARYLQGSLSEADEDELARWLEEDPAHEAFLHRIEERREESLDILSELKVDPAWEGVRARLVPEEPKRLFRIGRWLVASAVLLILAYTVYRPIQTKRKTQQNTVAVLADHDVAPGKEKAFLTLGDGSVLVLDELPEGAVQADAGIKLTKEKDQVSYLSGATPASGPIAYNNLTTPAGGYFRLVLPDSSRVWLNAASSLRFPVRFGDDERRVVLEGEAFFEVASQYSTDGRRKRFVVETGRGEIEVLGTRFNVLAYPNEPAAATLLEGSVSVSTGPQLSKVIRPGQQAVLDDRLTVKNVDVDEAVAWKNGYFHFRNRPLSEIARKLERWYGVEIDRAGVVGDKHFTCSISRDKSLSSVLKMLEQTGEYHFELKNGKVKITEAR</sequence>
<evidence type="ECO:0000259" key="3">
    <source>
        <dbReference type="Pfam" id="PF16220"/>
    </source>
</evidence>
<evidence type="ECO:0000256" key="1">
    <source>
        <dbReference type="SAM" id="Phobius"/>
    </source>
</evidence>
<keyword evidence="1" id="KW-1133">Transmembrane helix</keyword>
<reference evidence="6" key="1">
    <citation type="journal article" date="2019" name="Int. J. Syst. Evol. Microbiol.">
        <title>The Global Catalogue of Microorganisms (GCM) 10K type strain sequencing project: providing services to taxonomists for standard genome sequencing and annotation.</title>
        <authorList>
            <consortium name="The Broad Institute Genomics Platform"/>
            <consortium name="The Broad Institute Genome Sequencing Center for Infectious Disease"/>
            <person name="Wu L."/>
            <person name="Ma J."/>
        </authorList>
    </citation>
    <scope>NUCLEOTIDE SEQUENCE [LARGE SCALE GENOMIC DNA]</scope>
    <source>
        <strain evidence="6">JCM 31920</strain>
    </source>
</reference>
<feature type="transmembrane region" description="Helical" evidence="1">
    <location>
        <begin position="85"/>
        <end position="103"/>
    </location>
</feature>
<evidence type="ECO:0000313" key="6">
    <source>
        <dbReference type="Proteomes" id="UP001501508"/>
    </source>
</evidence>
<gene>
    <name evidence="5" type="ORF">GCM10023091_28400</name>
</gene>
<dbReference type="PANTHER" id="PTHR30273">
    <property type="entry name" value="PERIPLASMIC SIGNAL SENSOR AND SIGMA FACTOR ACTIVATOR FECR-RELATED"/>
    <property type="match status" value="1"/>
</dbReference>
<dbReference type="PANTHER" id="PTHR30273:SF2">
    <property type="entry name" value="PROTEIN FECR"/>
    <property type="match status" value="1"/>
</dbReference>
<evidence type="ECO:0000313" key="5">
    <source>
        <dbReference type="EMBL" id="GAA4442140.1"/>
    </source>
</evidence>
<dbReference type="Gene3D" id="2.60.120.1440">
    <property type="match status" value="1"/>
</dbReference>
<dbReference type="InterPro" id="IPR006860">
    <property type="entry name" value="FecR"/>
</dbReference>
<feature type="domain" description="Protein FecR C-terminal" evidence="4">
    <location>
        <begin position="323"/>
        <end position="391"/>
    </location>
</feature>
<dbReference type="InterPro" id="IPR012373">
    <property type="entry name" value="Ferrdict_sens_TM"/>
</dbReference>
<keyword evidence="6" id="KW-1185">Reference proteome</keyword>
<dbReference type="Pfam" id="PF16220">
    <property type="entry name" value="DUF4880"/>
    <property type="match status" value="1"/>
</dbReference>
<keyword evidence="1" id="KW-0472">Membrane</keyword>
<protein>
    <submittedName>
        <fullName evidence="5">DUF4974 domain-containing protein</fullName>
    </submittedName>
</protein>
<dbReference type="InterPro" id="IPR032508">
    <property type="entry name" value="FecR_C"/>
</dbReference>
<dbReference type="RefSeq" id="WP_345030302.1">
    <property type="nucleotide sequence ID" value="NZ_BAABEY010000026.1"/>
</dbReference>
<accession>A0ABP8M3Z1</accession>